<evidence type="ECO:0000256" key="1">
    <source>
        <dbReference type="ARBA" id="ARBA00004429"/>
    </source>
</evidence>
<feature type="transmembrane region" description="Helical" evidence="12">
    <location>
        <begin position="277"/>
        <end position="298"/>
    </location>
</feature>
<keyword evidence="17" id="KW-1185">Reference proteome</keyword>
<dbReference type="GO" id="GO:0004888">
    <property type="term" value="F:transmembrane signaling receptor activity"/>
    <property type="evidence" value="ECO:0007669"/>
    <property type="project" value="InterPro"/>
</dbReference>
<dbReference type="CDD" id="cd06225">
    <property type="entry name" value="HAMP"/>
    <property type="match status" value="1"/>
</dbReference>
<evidence type="ECO:0000259" key="15">
    <source>
        <dbReference type="PROSITE" id="PS50885"/>
    </source>
</evidence>
<proteinExistence type="inferred from homology"/>
<dbReference type="Gene3D" id="6.10.340.10">
    <property type="match status" value="1"/>
</dbReference>
<comment type="similarity">
    <text evidence="9">Belongs to the methyl-accepting chemotaxis (MCP) protein family.</text>
</comment>
<dbReference type="InterPro" id="IPR004089">
    <property type="entry name" value="MCPsignal_dom"/>
</dbReference>
<evidence type="ECO:0000259" key="14">
    <source>
        <dbReference type="PROSITE" id="PS50192"/>
    </source>
</evidence>
<dbReference type="SUPFAM" id="SSF103190">
    <property type="entry name" value="Sensory domain-like"/>
    <property type="match status" value="1"/>
</dbReference>
<keyword evidence="2" id="KW-1003">Cell membrane</keyword>
<dbReference type="Gene3D" id="1.10.287.950">
    <property type="entry name" value="Methyl-accepting chemotaxis protein"/>
    <property type="match status" value="1"/>
</dbReference>
<evidence type="ECO:0000256" key="11">
    <source>
        <dbReference type="SAM" id="Coils"/>
    </source>
</evidence>
<keyword evidence="3" id="KW-0145">Chemotaxis</keyword>
<dbReference type="Proteomes" id="UP000002016">
    <property type="component" value="Chromosome"/>
</dbReference>
<dbReference type="PROSITE" id="PS50111">
    <property type="entry name" value="CHEMOTAXIS_TRANSDUC_2"/>
    <property type="match status" value="1"/>
</dbReference>
<reference evidence="16 17" key="2">
    <citation type="journal article" date="2009" name="Proc. Natl. Acad. Sci. U.S.A.">
        <title>On the chimeric nature, thermophilic origin, and phylogenetic placement of the Thermotogales.</title>
        <authorList>
            <person name="Zhaxybayeva O."/>
            <person name="Swithers K.S."/>
            <person name="Lapierre P."/>
            <person name="Fournier G.P."/>
            <person name="Bickhart D.M."/>
            <person name="DeBoy R.T."/>
            <person name="Nelson K.E."/>
            <person name="Nesbo C.L."/>
            <person name="Doolittle W.F."/>
            <person name="Gogarten J.P."/>
            <person name="Noll K.M."/>
        </authorList>
    </citation>
    <scope>NUCLEOTIDE SEQUENCE [LARGE SCALE GENOMIC DNA]</scope>
    <source>
        <strain evidence="17">ATCC BAA-301 / DSM 14385 / NBRC 107922 / TMO</strain>
    </source>
</reference>
<dbReference type="PRINTS" id="PR00260">
    <property type="entry name" value="CHEMTRNSDUCR"/>
</dbReference>
<dbReference type="Pfam" id="PF00672">
    <property type="entry name" value="HAMP"/>
    <property type="match status" value="1"/>
</dbReference>
<dbReference type="Pfam" id="PF00015">
    <property type="entry name" value="MCPsignal"/>
    <property type="match status" value="1"/>
</dbReference>
<dbReference type="CDD" id="cd12912">
    <property type="entry name" value="PDC2_MCP_like"/>
    <property type="match status" value="1"/>
</dbReference>
<dbReference type="InterPro" id="IPR000727">
    <property type="entry name" value="T_SNARE_dom"/>
</dbReference>
<organism evidence="16 17">
    <name type="scientific">Pseudothermotoga lettingae (strain ATCC BAA-301 / DSM 14385 / NBRC 107922 / TMO)</name>
    <name type="common">Thermotoga lettingae</name>
    <dbReference type="NCBI Taxonomy" id="416591"/>
    <lineage>
        <taxon>Bacteria</taxon>
        <taxon>Thermotogati</taxon>
        <taxon>Thermotogota</taxon>
        <taxon>Thermotogae</taxon>
        <taxon>Thermotogales</taxon>
        <taxon>Thermotogaceae</taxon>
        <taxon>Pseudothermotoga</taxon>
    </lineage>
</organism>
<dbReference type="Gene3D" id="3.30.450.20">
    <property type="entry name" value="PAS domain"/>
    <property type="match status" value="1"/>
</dbReference>
<evidence type="ECO:0000256" key="10">
    <source>
        <dbReference type="PROSITE-ProRule" id="PRU00284"/>
    </source>
</evidence>
<dbReference type="KEGG" id="tle:Tlet_0651"/>
<dbReference type="SMART" id="SM00304">
    <property type="entry name" value="HAMP"/>
    <property type="match status" value="1"/>
</dbReference>
<dbReference type="GO" id="GO:0006935">
    <property type="term" value="P:chemotaxis"/>
    <property type="evidence" value="ECO:0007669"/>
    <property type="project" value="UniProtKB-KW"/>
</dbReference>
<evidence type="ECO:0000256" key="8">
    <source>
        <dbReference type="ARBA" id="ARBA00023224"/>
    </source>
</evidence>
<keyword evidence="6 12" id="KW-1133">Transmembrane helix</keyword>
<dbReference type="PANTHER" id="PTHR32089:SF112">
    <property type="entry name" value="LYSOZYME-LIKE PROTEIN-RELATED"/>
    <property type="match status" value="1"/>
</dbReference>
<keyword evidence="7 12" id="KW-0472">Membrane</keyword>
<reference evidence="16 17" key="1">
    <citation type="submission" date="2007-08" db="EMBL/GenBank/DDBJ databases">
        <title>Complete sequence of Thermotoga lettingae TMO.</title>
        <authorList>
            <consortium name="US DOE Joint Genome Institute"/>
            <person name="Copeland A."/>
            <person name="Lucas S."/>
            <person name="Lapidus A."/>
            <person name="Barry K."/>
            <person name="Glavina del Rio T."/>
            <person name="Dalin E."/>
            <person name="Tice H."/>
            <person name="Pitluck S."/>
            <person name="Foster B."/>
            <person name="Bruce D."/>
            <person name="Schmutz J."/>
            <person name="Larimer F."/>
            <person name="Land M."/>
            <person name="Hauser L."/>
            <person name="Kyrpides N."/>
            <person name="Mikhailova N."/>
            <person name="Nelson K."/>
            <person name="Gogarten J.P."/>
            <person name="Noll K."/>
            <person name="Richardson P."/>
        </authorList>
    </citation>
    <scope>NUCLEOTIDE SEQUENCE [LARGE SCALE GENOMIC DNA]</scope>
    <source>
        <strain evidence="17">ATCC BAA-301 / DSM 14385 / NBRC 107922 / TMO</strain>
    </source>
</reference>
<feature type="transmembrane region" description="Helical" evidence="12">
    <location>
        <begin position="7"/>
        <end position="28"/>
    </location>
</feature>
<dbReference type="GO" id="GO:0005886">
    <property type="term" value="C:plasma membrane"/>
    <property type="evidence" value="ECO:0007669"/>
    <property type="project" value="UniProtKB-SubCell"/>
</dbReference>
<dbReference type="PANTHER" id="PTHR32089">
    <property type="entry name" value="METHYL-ACCEPTING CHEMOTAXIS PROTEIN MCPB"/>
    <property type="match status" value="1"/>
</dbReference>
<dbReference type="InterPro" id="IPR004090">
    <property type="entry name" value="Chemotax_Me-accpt_rcpt"/>
</dbReference>
<dbReference type="EMBL" id="CP000812">
    <property type="protein sequence ID" value="ABV33217.1"/>
    <property type="molecule type" value="Genomic_DNA"/>
</dbReference>
<evidence type="ECO:0000256" key="5">
    <source>
        <dbReference type="ARBA" id="ARBA00022692"/>
    </source>
</evidence>
<keyword evidence="8 10" id="KW-0807">Transducer</keyword>
<name>A8F4Y3_PSELT</name>
<evidence type="ECO:0000256" key="12">
    <source>
        <dbReference type="SAM" id="Phobius"/>
    </source>
</evidence>
<dbReference type="Pfam" id="PF02743">
    <property type="entry name" value="dCache_1"/>
    <property type="match status" value="1"/>
</dbReference>
<evidence type="ECO:0000313" key="16">
    <source>
        <dbReference type="EMBL" id="ABV33217.1"/>
    </source>
</evidence>
<dbReference type="GO" id="GO:0007165">
    <property type="term" value="P:signal transduction"/>
    <property type="evidence" value="ECO:0007669"/>
    <property type="project" value="UniProtKB-KW"/>
</dbReference>
<dbReference type="PROSITE" id="PS50885">
    <property type="entry name" value="HAMP"/>
    <property type="match status" value="1"/>
</dbReference>
<dbReference type="AlphaFoldDB" id="A8F4Y3"/>
<evidence type="ECO:0000256" key="6">
    <source>
        <dbReference type="ARBA" id="ARBA00022989"/>
    </source>
</evidence>
<keyword evidence="4" id="KW-0997">Cell inner membrane</keyword>
<dbReference type="HOGENOM" id="CLU_000445_107_19_0"/>
<keyword evidence="5 12" id="KW-0812">Transmembrane</keyword>
<feature type="coiled-coil region" evidence="11">
    <location>
        <begin position="515"/>
        <end position="571"/>
    </location>
</feature>
<protein>
    <submittedName>
        <fullName evidence="16">Methyl-accepting chemotaxis sensory transducer</fullName>
    </submittedName>
</protein>
<dbReference type="InterPro" id="IPR003660">
    <property type="entry name" value="HAMP_dom"/>
</dbReference>
<evidence type="ECO:0000313" key="17">
    <source>
        <dbReference type="Proteomes" id="UP000002016"/>
    </source>
</evidence>
<dbReference type="OrthoDB" id="43680at2"/>
<dbReference type="eggNOG" id="COG0840">
    <property type="taxonomic scope" value="Bacteria"/>
</dbReference>
<feature type="domain" description="HAMP" evidence="15">
    <location>
        <begin position="300"/>
        <end position="352"/>
    </location>
</feature>
<dbReference type="CDD" id="cd11386">
    <property type="entry name" value="MCP_signal"/>
    <property type="match status" value="1"/>
</dbReference>
<feature type="domain" description="Methyl-accepting transducer" evidence="13">
    <location>
        <begin position="371"/>
        <end position="607"/>
    </location>
</feature>
<comment type="subcellular location">
    <subcellularLocation>
        <location evidence="1">Cell inner membrane</location>
        <topology evidence="1">Multi-pass membrane protein</topology>
    </subcellularLocation>
</comment>
<keyword evidence="11" id="KW-0175">Coiled coil</keyword>
<dbReference type="SMART" id="SM00283">
    <property type="entry name" value="MA"/>
    <property type="match status" value="1"/>
</dbReference>
<dbReference type="RefSeq" id="WP_012002698.1">
    <property type="nucleotide sequence ID" value="NC_009828.1"/>
</dbReference>
<dbReference type="PROSITE" id="PS50192">
    <property type="entry name" value="T_SNARE"/>
    <property type="match status" value="1"/>
</dbReference>
<evidence type="ECO:0000256" key="4">
    <source>
        <dbReference type="ARBA" id="ARBA00022519"/>
    </source>
</evidence>
<dbReference type="InterPro" id="IPR033479">
    <property type="entry name" value="dCache_1"/>
</dbReference>
<dbReference type="InterPro" id="IPR029151">
    <property type="entry name" value="Sensor-like_sf"/>
</dbReference>
<dbReference type="STRING" id="416591.Tlet_0651"/>
<evidence type="ECO:0000256" key="2">
    <source>
        <dbReference type="ARBA" id="ARBA00022475"/>
    </source>
</evidence>
<evidence type="ECO:0000256" key="7">
    <source>
        <dbReference type="ARBA" id="ARBA00023136"/>
    </source>
</evidence>
<gene>
    <name evidence="16" type="ordered locus">Tlet_0651</name>
</gene>
<evidence type="ECO:0000256" key="3">
    <source>
        <dbReference type="ARBA" id="ARBA00022500"/>
    </source>
</evidence>
<dbReference type="SUPFAM" id="SSF58104">
    <property type="entry name" value="Methyl-accepting chemotaxis protein (MCP) signaling domain"/>
    <property type="match status" value="1"/>
</dbReference>
<evidence type="ECO:0000256" key="9">
    <source>
        <dbReference type="ARBA" id="ARBA00029447"/>
    </source>
</evidence>
<evidence type="ECO:0000259" key="13">
    <source>
        <dbReference type="PROSITE" id="PS50111"/>
    </source>
</evidence>
<feature type="domain" description="T-SNARE coiled-coil homology" evidence="14">
    <location>
        <begin position="558"/>
        <end position="620"/>
    </location>
</feature>
<accession>A8F4Y3</accession>
<sequence length="657" mass="72220">MSVRTKIILITVVFVVISVTVVTVLNIFTTKDRLMSFALSAIEQKVDREALVLDHWFMQRESELANAASTFESYLMLFEKSMVSMALKSHADTFNKLGFSDYILANTSGKAFTYKDEEETDVSSYRFFQAVVSENKDFFVQDNFDWKGVRSVALASRVISYDGSTAGVLVSIIPQEQFWSMIESCTYGETGYSYLVNNAGMVIAHPAKEYIGKTLSQISDSLSIIEKIAMTGDSTSTEYVFNGDRRVAAFSPIKSAGWGLFLTLPHKEISSVFTETLWITLTVAALVIGISVVVGIIFGRRITKPLTLLTSNAQRVAQGDLSASQTFESKDEIGELSRAFTAVSDSLKESIVKIKNLGFQMEQFSKDLKLSIENTIRLSEEAKSSAITVNENVEDISSSIEEVNSGMEEVASGAENTAKHASTLAENSERVRSTTIKTEESMKQLAKAMEKAAAEGQMSMRVVQELVDLSNRIGEITDVIYNIAEQTNLLALNAAIEAARAGEAGKGFAVVADEIRKLAEESRKATQEVADTLKKIKSQTELVAKGGQEVVNQLQNSMITLKESVDQMESMVKSVESFVSMTNDLAATSQEQSGAVEEISSAIDRISKNTEEVVKIMDKMADAISSQAEQTQGLTEKIDEMVQTVEELRNLSDRFKV</sequence>